<feature type="region of interest" description="Disordered" evidence="17">
    <location>
        <begin position="292"/>
        <end position="317"/>
    </location>
</feature>
<keyword evidence="5 16" id="KW-0963">Cytoplasm</keyword>
<evidence type="ECO:0000256" key="4">
    <source>
        <dbReference type="ARBA" id="ARBA00004752"/>
    </source>
</evidence>
<dbReference type="HAMAP" id="MF_00037">
    <property type="entry name" value="MurB"/>
    <property type="match status" value="1"/>
</dbReference>
<feature type="domain" description="FAD-binding PCMH-type" evidence="18">
    <location>
        <begin position="24"/>
        <end position="191"/>
    </location>
</feature>
<evidence type="ECO:0000256" key="16">
    <source>
        <dbReference type="HAMAP-Rule" id="MF_00037"/>
    </source>
</evidence>
<evidence type="ECO:0000256" key="8">
    <source>
        <dbReference type="ARBA" id="ARBA00022827"/>
    </source>
</evidence>
<feature type="active site" evidence="16">
    <location>
        <position position="171"/>
    </location>
</feature>
<dbReference type="InterPro" id="IPR006094">
    <property type="entry name" value="Oxid_FAD_bind_N"/>
</dbReference>
<feature type="active site" description="Proton donor" evidence="16">
    <location>
        <position position="218"/>
    </location>
</feature>
<keyword evidence="11 16" id="KW-0573">Peptidoglycan synthesis</keyword>
<evidence type="ECO:0000256" key="7">
    <source>
        <dbReference type="ARBA" id="ARBA00022630"/>
    </source>
</evidence>
<evidence type="ECO:0000256" key="2">
    <source>
        <dbReference type="ARBA" id="ARBA00003921"/>
    </source>
</evidence>
<organism evidence="19 20">
    <name type="scientific">Deinococcus aquaticus</name>
    <dbReference type="NCBI Taxonomy" id="328692"/>
    <lineage>
        <taxon>Bacteria</taxon>
        <taxon>Thermotogati</taxon>
        <taxon>Deinococcota</taxon>
        <taxon>Deinococci</taxon>
        <taxon>Deinococcales</taxon>
        <taxon>Deinococcaceae</taxon>
        <taxon>Deinococcus</taxon>
    </lineage>
</organism>
<dbReference type="Gene3D" id="3.30.465.10">
    <property type="match status" value="1"/>
</dbReference>
<evidence type="ECO:0000259" key="18">
    <source>
        <dbReference type="PROSITE" id="PS51387"/>
    </source>
</evidence>
<keyword evidence="10 16" id="KW-0133">Cell shape</keyword>
<dbReference type="SUPFAM" id="SSF56176">
    <property type="entry name" value="FAD-binding/transporter-associated domain-like"/>
    <property type="match status" value="1"/>
</dbReference>
<dbReference type="Pfam" id="PF01565">
    <property type="entry name" value="FAD_binding_4"/>
    <property type="match status" value="1"/>
</dbReference>
<keyword evidence="7 16" id="KW-0285">Flavoprotein</keyword>
<evidence type="ECO:0000256" key="17">
    <source>
        <dbReference type="SAM" id="MobiDB-lite"/>
    </source>
</evidence>
<evidence type="ECO:0000256" key="5">
    <source>
        <dbReference type="ARBA" id="ARBA00022490"/>
    </source>
</evidence>
<dbReference type="Gene3D" id="3.30.43.10">
    <property type="entry name" value="Uridine Diphospho-n-acetylenolpyruvylglucosamine Reductase, domain 2"/>
    <property type="match status" value="1"/>
</dbReference>
<feature type="compositionally biased region" description="Basic and acidic residues" evidence="17">
    <location>
        <begin position="306"/>
        <end position="317"/>
    </location>
</feature>
<evidence type="ECO:0000256" key="10">
    <source>
        <dbReference type="ARBA" id="ARBA00022960"/>
    </source>
</evidence>
<comment type="function">
    <text evidence="2 16">Cell wall formation.</text>
</comment>
<comment type="similarity">
    <text evidence="16">Belongs to the MurB family.</text>
</comment>
<evidence type="ECO:0000256" key="12">
    <source>
        <dbReference type="ARBA" id="ARBA00023002"/>
    </source>
</evidence>
<keyword evidence="9 16" id="KW-0521">NADP</keyword>
<name>A0ABY7V4L1_9DEIO</name>
<evidence type="ECO:0000256" key="13">
    <source>
        <dbReference type="ARBA" id="ARBA00023306"/>
    </source>
</evidence>
<comment type="subcellular location">
    <subcellularLocation>
        <location evidence="3 16">Cytoplasm</location>
    </subcellularLocation>
</comment>
<keyword evidence="14 16" id="KW-0961">Cell wall biogenesis/degradation</keyword>
<sequence length="317" mass="33921">MAAPVSRTGARVERLPLARFTTLGVGGESEVWFVSDHAQLAEAMEQPYRILGGGSNLVIADEGVPERVIRLSGPLAERDLEPDPHLSTEGEIVTGWVGGGVPLPGLIRQLQKLGLSNLEGTVGIPAQVGGAVWMNAGTRYGEMFDGLHTIEIVTPQETRQVTPADLQWGYRDSGIPRNHVVSRVRLRLRPSTPEAVLEKMDFADNARKGQPKMKTPGCAFKNPGGVSAGRLIDEAGLKGTRAGNALIAPEHANFIVNLGGATAADVHALLDAIRARVPVPMELEYELWPERLPGLHSPGSQTTDPHQPDAHRDGPAT</sequence>
<comment type="catalytic activity">
    <reaction evidence="15 16">
        <text>UDP-N-acetyl-alpha-D-muramate + NADP(+) = UDP-N-acetyl-3-O-(1-carboxyvinyl)-alpha-D-glucosamine + NADPH + H(+)</text>
        <dbReference type="Rhea" id="RHEA:12248"/>
        <dbReference type="ChEBI" id="CHEBI:15378"/>
        <dbReference type="ChEBI" id="CHEBI:57783"/>
        <dbReference type="ChEBI" id="CHEBI:58349"/>
        <dbReference type="ChEBI" id="CHEBI:68483"/>
        <dbReference type="ChEBI" id="CHEBI:70757"/>
        <dbReference type="EC" id="1.3.1.98"/>
    </reaction>
</comment>
<dbReference type="InterPro" id="IPR036318">
    <property type="entry name" value="FAD-bd_PCMH-like_sf"/>
</dbReference>
<dbReference type="SUPFAM" id="SSF56194">
    <property type="entry name" value="Uridine diphospho-N-Acetylenolpyruvylglucosamine reductase, MurB, C-terminal domain"/>
    <property type="match status" value="1"/>
</dbReference>
<dbReference type="EC" id="1.3.1.98" evidence="16"/>
<evidence type="ECO:0000256" key="6">
    <source>
        <dbReference type="ARBA" id="ARBA00022618"/>
    </source>
</evidence>
<keyword evidence="6 16" id="KW-0132">Cell division</keyword>
<comment type="pathway">
    <text evidence="4 16">Cell wall biogenesis; peptidoglycan biosynthesis.</text>
</comment>
<gene>
    <name evidence="16" type="primary">murB</name>
    <name evidence="19" type="ORF">M8445_13135</name>
</gene>
<dbReference type="InterPro" id="IPR016169">
    <property type="entry name" value="FAD-bd_PCMH_sub2"/>
</dbReference>
<reference evidence="19 20" key="1">
    <citation type="submission" date="2022-12" db="EMBL/GenBank/DDBJ databases">
        <title>Genome Sequence of Deinococcus aquaticus Type Strain PB314.</title>
        <authorList>
            <person name="Albert C."/>
            <person name="Hill J."/>
            <person name="Boren L."/>
            <person name="Scholz-Ng S."/>
            <person name="Fatema N."/>
            <person name="Grosso R."/>
            <person name="Soboslay E."/>
            <person name="Tuohy J."/>
        </authorList>
    </citation>
    <scope>NUCLEOTIDE SEQUENCE [LARGE SCALE GENOMIC DNA]</scope>
    <source>
        <strain evidence="19 20">PB-314</strain>
    </source>
</reference>
<dbReference type="Proteomes" id="UP001217044">
    <property type="component" value="Chromosome"/>
</dbReference>
<comment type="cofactor">
    <cofactor evidence="1 16">
        <name>FAD</name>
        <dbReference type="ChEBI" id="CHEBI:57692"/>
    </cofactor>
</comment>
<dbReference type="Pfam" id="PF02873">
    <property type="entry name" value="MurB_C"/>
    <property type="match status" value="1"/>
</dbReference>
<keyword evidence="13 16" id="KW-0131">Cell cycle</keyword>
<proteinExistence type="inferred from homology"/>
<dbReference type="NCBIfam" id="NF011245">
    <property type="entry name" value="PRK14651.1"/>
    <property type="match status" value="1"/>
</dbReference>
<evidence type="ECO:0000313" key="20">
    <source>
        <dbReference type="Proteomes" id="UP001217044"/>
    </source>
</evidence>
<dbReference type="PANTHER" id="PTHR21071">
    <property type="entry name" value="UDP-N-ACETYLENOLPYRUVOYLGLUCOSAMINE REDUCTASE"/>
    <property type="match status" value="1"/>
</dbReference>
<accession>A0ABY7V4L1</accession>
<dbReference type="InterPro" id="IPR003170">
    <property type="entry name" value="MurB"/>
</dbReference>
<protein>
    <recommendedName>
        <fullName evidence="16">UDP-N-acetylenolpyruvoylglucosamine reductase</fullName>
        <ecNumber evidence="16">1.3.1.98</ecNumber>
    </recommendedName>
    <alternativeName>
        <fullName evidence="16">UDP-N-acetylmuramate dehydrogenase</fullName>
    </alternativeName>
</protein>
<comment type="caution">
    <text evidence="16">Lacks conserved residue(s) required for the propagation of feature annotation.</text>
</comment>
<dbReference type="InterPro" id="IPR016166">
    <property type="entry name" value="FAD-bd_PCMH"/>
</dbReference>
<evidence type="ECO:0000256" key="14">
    <source>
        <dbReference type="ARBA" id="ARBA00023316"/>
    </source>
</evidence>
<keyword evidence="12 16" id="KW-0560">Oxidoreductase</keyword>
<keyword evidence="8 16" id="KW-0274">FAD</keyword>
<dbReference type="PROSITE" id="PS51387">
    <property type="entry name" value="FAD_PCMH"/>
    <property type="match status" value="1"/>
</dbReference>
<dbReference type="GO" id="GO:0008762">
    <property type="term" value="F:UDP-N-acetylmuramate dehydrogenase activity"/>
    <property type="evidence" value="ECO:0007669"/>
    <property type="project" value="UniProtKB-EC"/>
</dbReference>
<dbReference type="RefSeq" id="WP_273990918.1">
    <property type="nucleotide sequence ID" value="NZ_BAABQT010000013.1"/>
</dbReference>
<dbReference type="InterPro" id="IPR036635">
    <property type="entry name" value="MurB_C_sf"/>
</dbReference>
<dbReference type="InterPro" id="IPR016167">
    <property type="entry name" value="FAD-bd_PCMH_sub1"/>
</dbReference>
<dbReference type="InterPro" id="IPR011601">
    <property type="entry name" value="MurB_C"/>
</dbReference>
<keyword evidence="20" id="KW-1185">Reference proteome</keyword>
<dbReference type="PANTHER" id="PTHR21071:SF4">
    <property type="entry name" value="UDP-N-ACETYLENOLPYRUVOYLGLUCOSAMINE REDUCTASE"/>
    <property type="match status" value="1"/>
</dbReference>
<evidence type="ECO:0000256" key="15">
    <source>
        <dbReference type="ARBA" id="ARBA00048914"/>
    </source>
</evidence>
<evidence type="ECO:0000256" key="9">
    <source>
        <dbReference type="ARBA" id="ARBA00022857"/>
    </source>
</evidence>
<dbReference type="Gene3D" id="3.90.78.10">
    <property type="entry name" value="UDP-N-acetylenolpyruvoylglucosamine reductase, C-terminal domain"/>
    <property type="match status" value="1"/>
</dbReference>
<evidence type="ECO:0000313" key="19">
    <source>
        <dbReference type="EMBL" id="WDA60153.1"/>
    </source>
</evidence>
<evidence type="ECO:0000256" key="11">
    <source>
        <dbReference type="ARBA" id="ARBA00022984"/>
    </source>
</evidence>
<dbReference type="EMBL" id="CP115165">
    <property type="protein sequence ID" value="WDA60153.1"/>
    <property type="molecule type" value="Genomic_DNA"/>
</dbReference>
<evidence type="ECO:0000256" key="3">
    <source>
        <dbReference type="ARBA" id="ARBA00004496"/>
    </source>
</evidence>
<evidence type="ECO:0000256" key="1">
    <source>
        <dbReference type="ARBA" id="ARBA00001974"/>
    </source>
</evidence>